<keyword evidence="1" id="KW-0472">Membrane</keyword>
<dbReference type="EMBL" id="OR387114">
    <property type="protein sequence ID" value="XDR06175.1"/>
    <property type="molecule type" value="Genomic_DNA"/>
</dbReference>
<evidence type="ECO:0000259" key="2">
    <source>
        <dbReference type="Pfam" id="PF10708"/>
    </source>
</evidence>
<evidence type="ECO:0000256" key="1">
    <source>
        <dbReference type="SAM" id="Phobius"/>
    </source>
</evidence>
<sequence length="128" mass="13883">MSYTSAVVTPGGQDSEYYSGEVVGYRQPEHYPTVPVPPPTYSAPAPPPAANWYPDPQSPGILRYWDGVRWTEHRSAATPTATATVYNNVNVRGGGSDAGVHLILTILTCGLWIPVWIIIEIIKSISSN</sequence>
<dbReference type="Pfam" id="PF10708">
    <property type="entry name" value="DUF2510"/>
    <property type="match status" value="1"/>
</dbReference>
<keyword evidence="1" id="KW-1133">Transmembrane helix</keyword>
<protein>
    <recommendedName>
        <fullName evidence="2">DUF2510 domain-containing protein</fullName>
    </recommendedName>
</protein>
<proteinExistence type="predicted"/>
<keyword evidence="1" id="KW-0812">Transmembrane</keyword>
<accession>A0AB39U1Q0</accession>
<organism evidence="3">
    <name type="scientific">Mycolicibacterium phage CN1</name>
    <dbReference type="NCBI Taxonomy" id="3240803"/>
    <lineage>
        <taxon>Viruses</taxon>
        <taxon>Duplodnaviria</taxon>
        <taxon>Heunggongvirae</taxon>
        <taxon>Uroviricota</taxon>
        <taxon>Caudoviricetes</taxon>
    </lineage>
</organism>
<name>A0AB39U1Q0_9CAUD</name>
<dbReference type="InterPro" id="IPR018929">
    <property type="entry name" value="DUF2510"/>
</dbReference>
<evidence type="ECO:0000313" key="3">
    <source>
        <dbReference type="EMBL" id="XDR06175.1"/>
    </source>
</evidence>
<feature type="transmembrane region" description="Helical" evidence="1">
    <location>
        <begin position="98"/>
        <end position="119"/>
    </location>
</feature>
<feature type="domain" description="DUF2510" evidence="2">
    <location>
        <begin position="52"/>
        <end position="81"/>
    </location>
</feature>
<reference evidence="3" key="1">
    <citation type="submission" date="2023-07" db="EMBL/GenBank/DDBJ databases">
        <title>Novel Phage-like Particles from Mycolicibacterium aichiense.</title>
        <authorList>
            <person name="Saha M.S."/>
            <person name="Roman A."/>
            <person name="Doherty M."/>
            <person name="Shijo M."/>
            <person name="Riddick Z."/>
        </authorList>
    </citation>
    <scope>NUCLEOTIDE SEQUENCE</scope>
</reference>